<keyword evidence="2" id="KW-1185">Reference proteome</keyword>
<comment type="caution">
    <text evidence="1">The sequence shown here is derived from an EMBL/GenBank/DDBJ whole genome shotgun (WGS) entry which is preliminary data.</text>
</comment>
<evidence type="ECO:0000313" key="1">
    <source>
        <dbReference type="EMBL" id="KAL2047950.1"/>
    </source>
</evidence>
<name>A0ABR4AR48_9LECA</name>
<proteinExistence type="predicted"/>
<protein>
    <submittedName>
        <fullName evidence="1">Uncharacterized protein</fullName>
    </submittedName>
</protein>
<evidence type="ECO:0000313" key="2">
    <source>
        <dbReference type="Proteomes" id="UP001590951"/>
    </source>
</evidence>
<dbReference type="EMBL" id="JBHFEH010000087">
    <property type="protein sequence ID" value="KAL2047950.1"/>
    <property type="molecule type" value="Genomic_DNA"/>
</dbReference>
<accession>A0ABR4AR48</accession>
<reference evidence="1 2" key="1">
    <citation type="submission" date="2024-09" db="EMBL/GenBank/DDBJ databases">
        <title>Rethinking Asexuality: The Enigmatic Case of Functional Sexual Genes in Lepraria (Stereocaulaceae).</title>
        <authorList>
            <person name="Doellman M."/>
            <person name="Sun Y."/>
            <person name="Barcenas-Pena A."/>
            <person name="Lumbsch H.T."/>
            <person name="Grewe F."/>
        </authorList>
    </citation>
    <scope>NUCLEOTIDE SEQUENCE [LARGE SCALE GENOMIC DNA]</scope>
    <source>
        <strain evidence="1 2">Grewe 0041</strain>
    </source>
</reference>
<organism evidence="1 2">
    <name type="scientific">Lepraria finkii</name>
    <dbReference type="NCBI Taxonomy" id="1340010"/>
    <lineage>
        <taxon>Eukaryota</taxon>
        <taxon>Fungi</taxon>
        <taxon>Dikarya</taxon>
        <taxon>Ascomycota</taxon>
        <taxon>Pezizomycotina</taxon>
        <taxon>Lecanoromycetes</taxon>
        <taxon>OSLEUM clade</taxon>
        <taxon>Lecanoromycetidae</taxon>
        <taxon>Lecanorales</taxon>
        <taxon>Lecanorineae</taxon>
        <taxon>Stereocaulaceae</taxon>
        <taxon>Lepraria</taxon>
    </lineage>
</organism>
<gene>
    <name evidence="1" type="ORF">ABVK25_011179</name>
</gene>
<sequence length="126" mass="13952">MDVDECITDYTKILRTVFNKDKKGCPLNWKGNVKGRLDSNVFAEAFEDIIERKGLSSDTMHDEGGIGGNGDCKVLFYTAAHETKDIVRLRSYAIPGELDDSAPRILKQRVQHLPQPLISSLSISGA</sequence>
<dbReference type="Proteomes" id="UP001590951">
    <property type="component" value="Unassembled WGS sequence"/>
</dbReference>